<keyword evidence="3" id="KW-1185">Reference proteome</keyword>
<evidence type="ECO:0000313" key="3">
    <source>
        <dbReference type="Proteomes" id="UP001634007"/>
    </source>
</evidence>
<protein>
    <recommendedName>
        <fullName evidence="4">Cytochrome P450</fullName>
    </recommendedName>
</protein>
<gene>
    <name evidence="2" type="ORF">ACJRO7_012787</name>
</gene>
<dbReference type="InterPro" id="IPR036396">
    <property type="entry name" value="Cyt_P450_sf"/>
</dbReference>
<dbReference type="EMBL" id="JBJKBG010000002">
    <property type="protein sequence ID" value="KAL3752027.1"/>
    <property type="molecule type" value="Genomic_DNA"/>
</dbReference>
<dbReference type="AlphaFoldDB" id="A0ABD3LKQ0"/>
<keyword evidence="1" id="KW-1133">Transmembrane helix</keyword>
<dbReference type="Proteomes" id="UP001634007">
    <property type="component" value="Unassembled WGS sequence"/>
</dbReference>
<feature type="transmembrane region" description="Helical" evidence="1">
    <location>
        <begin position="6"/>
        <end position="27"/>
    </location>
</feature>
<evidence type="ECO:0008006" key="4">
    <source>
        <dbReference type="Google" id="ProtNLM"/>
    </source>
</evidence>
<accession>A0ABD3LKQ0</accession>
<comment type="caution">
    <text evidence="2">The sequence shown here is derived from an EMBL/GenBank/DDBJ whole genome shotgun (WGS) entry which is preliminary data.</text>
</comment>
<reference evidence="2 3" key="1">
    <citation type="submission" date="2024-11" db="EMBL/GenBank/DDBJ databases">
        <title>Chromosome-level genome assembly of Eucalyptus globulus Labill. provides insights into its genome evolution.</title>
        <authorList>
            <person name="Li X."/>
        </authorList>
    </citation>
    <scope>NUCLEOTIDE SEQUENCE [LARGE SCALE GENOMIC DNA]</scope>
    <source>
        <strain evidence="2">CL2024</strain>
        <tissue evidence="2">Fresh tender leaves</tissue>
    </source>
</reference>
<organism evidence="2 3">
    <name type="scientific">Eucalyptus globulus</name>
    <name type="common">Tasmanian blue gum</name>
    <dbReference type="NCBI Taxonomy" id="34317"/>
    <lineage>
        <taxon>Eukaryota</taxon>
        <taxon>Viridiplantae</taxon>
        <taxon>Streptophyta</taxon>
        <taxon>Embryophyta</taxon>
        <taxon>Tracheophyta</taxon>
        <taxon>Spermatophyta</taxon>
        <taxon>Magnoliopsida</taxon>
        <taxon>eudicotyledons</taxon>
        <taxon>Gunneridae</taxon>
        <taxon>Pentapetalae</taxon>
        <taxon>rosids</taxon>
        <taxon>malvids</taxon>
        <taxon>Myrtales</taxon>
        <taxon>Myrtaceae</taxon>
        <taxon>Myrtoideae</taxon>
        <taxon>Eucalypteae</taxon>
        <taxon>Eucalyptus</taxon>
    </lineage>
</organism>
<sequence length="111" mass="12459">MNSLLPTSYLLAVLIALPALALLLSVANKRIPRKPSPCGAPPPGRFRWPVLRETLELLHRGREGRSGRFLDERVDRHGSCIFATSIFGEKTAVFCDAVRNKFPFSTRIGRW</sequence>
<proteinExistence type="predicted"/>
<keyword evidence="1" id="KW-0812">Transmembrane</keyword>
<name>A0ABD3LKQ0_EUCGL</name>
<keyword evidence="1" id="KW-0472">Membrane</keyword>
<evidence type="ECO:0000313" key="2">
    <source>
        <dbReference type="EMBL" id="KAL3752027.1"/>
    </source>
</evidence>
<dbReference type="Gene3D" id="1.10.630.10">
    <property type="entry name" value="Cytochrome P450"/>
    <property type="match status" value="1"/>
</dbReference>
<evidence type="ECO:0000256" key="1">
    <source>
        <dbReference type="SAM" id="Phobius"/>
    </source>
</evidence>